<reference evidence="1 2" key="1">
    <citation type="journal article" date="2018" name="Front. Plant Sci.">
        <title>Red Clover (Trifolium pratense) and Zigzag Clover (T. medium) - A Picture of Genomic Similarities and Differences.</title>
        <authorList>
            <person name="Dluhosova J."/>
            <person name="Istvanek J."/>
            <person name="Nedelnik J."/>
            <person name="Repkova J."/>
        </authorList>
    </citation>
    <scope>NUCLEOTIDE SEQUENCE [LARGE SCALE GENOMIC DNA]</scope>
    <source>
        <strain evidence="2">cv. 10/8</strain>
        <tissue evidence="1">Leaf</tissue>
    </source>
</reference>
<organism evidence="1 2">
    <name type="scientific">Trifolium medium</name>
    <dbReference type="NCBI Taxonomy" id="97028"/>
    <lineage>
        <taxon>Eukaryota</taxon>
        <taxon>Viridiplantae</taxon>
        <taxon>Streptophyta</taxon>
        <taxon>Embryophyta</taxon>
        <taxon>Tracheophyta</taxon>
        <taxon>Spermatophyta</taxon>
        <taxon>Magnoliopsida</taxon>
        <taxon>eudicotyledons</taxon>
        <taxon>Gunneridae</taxon>
        <taxon>Pentapetalae</taxon>
        <taxon>rosids</taxon>
        <taxon>fabids</taxon>
        <taxon>Fabales</taxon>
        <taxon>Fabaceae</taxon>
        <taxon>Papilionoideae</taxon>
        <taxon>50 kb inversion clade</taxon>
        <taxon>NPAAA clade</taxon>
        <taxon>Hologalegina</taxon>
        <taxon>IRL clade</taxon>
        <taxon>Trifolieae</taxon>
        <taxon>Trifolium</taxon>
    </lineage>
</organism>
<feature type="non-terminal residue" evidence="1">
    <location>
        <position position="1"/>
    </location>
</feature>
<evidence type="ECO:0000313" key="1">
    <source>
        <dbReference type="EMBL" id="MCI74992.1"/>
    </source>
</evidence>
<accession>A0A392UNG8</accession>
<protein>
    <submittedName>
        <fullName evidence="1">Uncharacterized protein</fullName>
    </submittedName>
</protein>
<proteinExistence type="predicted"/>
<sequence length="53" mass="5934">FMTTTTMEMEGGVGIIDLPMVWDFSEDFSDVPSKREAKFTNVLPDIRPVSVVP</sequence>
<comment type="caution">
    <text evidence="1">The sequence shown here is derived from an EMBL/GenBank/DDBJ whole genome shotgun (WGS) entry which is preliminary data.</text>
</comment>
<dbReference type="EMBL" id="LXQA010872865">
    <property type="protein sequence ID" value="MCI74992.1"/>
    <property type="molecule type" value="Genomic_DNA"/>
</dbReference>
<name>A0A392UNG8_9FABA</name>
<dbReference type="AlphaFoldDB" id="A0A392UNG8"/>
<evidence type="ECO:0000313" key="2">
    <source>
        <dbReference type="Proteomes" id="UP000265520"/>
    </source>
</evidence>
<keyword evidence="2" id="KW-1185">Reference proteome</keyword>
<dbReference type="Proteomes" id="UP000265520">
    <property type="component" value="Unassembled WGS sequence"/>
</dbReference>